<evidence type="ECO:0000313" key="7">
    <source>
        <dbReference type="Proteomes" id="UP000195137"/>
    </source>
</evidence>
<accession>A0A1Y3GH83</accession>
<comment type="similarity">
    <text evidence="2">Belongs to the trans-sulfuration enzymes family.</text>
</comment>
<comment type="subunit">
    <text evidence="3">Homotetramer.</text>
</comment>
<dbReference type="InterPro" id="IPR015421">
    <property type="entry name" value="PyrdxlP-dep_Trfase_major"/>
</dbReference>
<evidence type="ECO:0000256" key="5">
    <source>
        <dbReference type="ARBA" id="ARBA00022898"/>
    </source>
</evidence>
<sequence length="432" mass="48042">MPKKQKEYQIETKTIHSGREASQPGRSCQTPIHPTVAYNFKNSKQAADLFAIKPPEFPGQIYSRFTNPTYEAFEQRMTELENGIQAASTASGMAANTLALLTFLETGDKILATKTLYGGTVTLFDQTLPKKFNIKVDWTDPDPQKIQEKTDKNTKAIFAETIGNPKLNVLDIEKTAKIAEENNIPLIIDNTFATPYLCQPINHGCHIVTHSATKWIGGHGTVLGGAVIDSGNFKWPKGNYPAITDTDPSYRGGLNYWNEYKENAYITKLKSRYLRDFGSCISPFNAFLLLQGLETLHLRMEKHSQNAQATAEYLQDHPKVKWVAYPGLKNHPTHKQAKKYLQNGYGGMIGFGIKGGAKAGKKFIESLQLFSHLANVGDAKSLAIHPWTTTHSQLTPKQRKEGGVTEDFIRLSIGIENQNDIINDISNALNEA</sequence>
<dbReference type="RefSeq" id="WP_086637363.1">
    <property type="nucleotide sequence ID" value="NZ_MRZU01000003.1"/>
</dbReference>
<evidence type="ECO:0000313" key="6">
    <source>
        <dbReference type="EMBL" id="OUJ18736.1"/>
    </source>
</evidence>
<reference evidence="6 7" key="1">
    <citation type="submission" date="2016-12" db="EMBL/GenBank/DDBJ databases">
        <title>Discovery of methanogenic haloarchaea.</title>
        <authorList>
            <person name="Sorokin D.Y."/>
            <person name="Makarova K.S."/>
            <person name="Abbas B."/>
            <person name="Ferrer M."/>
            <person name="Golyshin P.N."/>
        </authorList>
    </citation>
    <scope>NUCLEOTIDE SEQUENCE [LARGE SCALE GENOMIC DNA]</scope>
    <source>
        <strain evidence="6">AMET1</strain>
    </source>
</reference>
<dbReference type="GO" id="GO:0030170">
    <property type="term" value="F:pyridoxal phosphate binding"/>
    <property type="evidence" value="ECO:0007669"/>
    <property type="project" value="InterPro"/>
</dbReference>
<keyword evidence="5" id="KW-0663">Pyridoxal phosphate</keyword>
<organism evidence="6 7">
    <name type="scientific">Methanonatronarchaeum thermophilum</name>
    <dbReference type="NCBI Taxonomy" id="1927129"/>
    <lineage>
        <taxon>Archaea</taxon>
        <taxon>Methanobacteriati</taxon>
        <taxon>Methanobacteriota</taxon>
        <taxon>Methanonatronarchaeia</taxon>
        <taxon>Methanonatronarchaeales</taxon>
        <taxon>Methanonatronarchaeaceae</taxon>
        <taxon>Methanonatronarchaeum</taxon>
    </lineage>
</organism>
<dbReference type="GO" id="GO:0019346">
    <property type="term" value="P:transsulfuration"/>
    <property type="evidence" value="ECO:0007669"/>
    <property type="project" value="InterPro"/>
</dbReference>
<dbReference type="InterPro" id="IPR000277">
    <property type="entry name" value="Cys/Met-Metab_PyrdxlP-dep_enz"/>
</dbReference>
<keyword evidence="7" id="KW-1185">Reference proteome</keyword>
<dbReference type="PANTHER" id="PTHR43797">
    <property type="entry name" value="HOMOCYSTEINE/CYSTEINE SYNTHASE"/>
    <property type="match status" value="1"/>
</dbReference>
<dbReference type="GO" id="GO:0003961">
    <property type="term" value="F:O-acetylhomoserine aminocarboxypropyltransferase activity"/>
    <property type="evidence" value="ECO:0007669"/>
    <property type="project" value="TreeGrafter"/>
</dbReference>
<dbReference type="InterPro" id="IPR015422">
    <property type="entry name" value="PyrdxlP-dep_Trfase_small"/>
</dbReference>
<dbReference type="FunFam" id="3.40.640.10:FF:000035">
    <property type="entry name" value="O-succinylhomoserine sulfhydrylase"/>
    <property type="match status" value="1"/>
</dbReference>
<comment type="cofactor">
    <cofactor evidence="1">
        <name>pyridoxal 5'-phosphate</name>
        <dbReference type="ChEBI" id="CHEBI:597326"/>
    </cofactor>
</comment>
<dbReference type="PANTHER" id="PTHR43797:SF2">
    <property type="entry name" value="HOMOCYSTEINE_CYSTEINE SYNTHASE"/>
    <property type="match status" value="1"/>
</dbReference>
<comment type="caution">
    <text evidence="6">The sequence shown here is derived from an EMBL/GenBank/DDBJ whole genome shotgun (WGS) entry which is preliminary data.</text>
</comment>
<dbReference type="Proteomes" id="UP000195137">
    <property type="component" value="Unassembled WGS sequence"/>
</dbReference>
<dbReference type="GO" id="GO:0071269">
    <property type="term" value="P:L-homocysteine biosynthetic process"/>
    <property type="evidence" value="ECO:0007669"/>
    <property type="project" value="TreeGrafter"/>
</dbReference>
<dbReference type="GO" id="GO:0005737">
    <property type="term" value="C:cytoplasm"/>
    <property type="evidence" value="ECO:0007669"/>
    <property type="project" value="TreeGrafter"/>
</dbReference>
<dbReference type="NCBIfam" id="TIGR01326">
    <property type="entry name" value="OAH_OAS_sulfhy"/>
    <property type="match status" value="1"/>
</dbReference>
<dbReference type="AlphaFoldDB" id="A0A1Y3GH83"/>
<evidence type="ECO:0000256" key="2">
    <source>
        <dbReference type="ARBA" id="ARBA00009077"/>
    </source>
</evidence>
<dbReference type="GO" id="GO:0006535">
    <property type="term" value="P:cysteine biosynthetic process from serine"/>
    <property type="evidence" value="ECO:0007669"/>
    <property type="project" value="TreeGrafter"/>
</dbReference>
<dbReference type="OrthoDB" id="43458at2157"/>
<dbReference type="SUPFAM" id="SSF53383">
    <property type="entry name" value="PLP-dependent transferases"/>
    <property type="match status" value="1"/>
</dbReference>
<dbReference type="InterPro" id="IPR006235">
    <property type="entry name" value="OAc-hSer/O-AcSer_sulfhydrylase"/>
</dbReference>
<evidence type="ECO:0000256" key="1">
    <source>
        <dbReference type="ARBA" id="ARBA00001933"/>
    </source>
</evidence>
<dbReference type="InterPro" id="IPR015424">
    <property type="entry name" value="PyrdxlP-dep_Trfase"/>
</dbReference>
<name>A0A1Y3GH83_9EURY</name>
<dbReference type="GO" id="GO:0004124">
    <property type="term" value="F:cysteine synthase activity"/>
    <property type="evidence" value="ECO:0007669"/>
    <property type="project" value="TreeGrafter"/>
</dbReference>
<dbReference type="Gene3D" id="3.90.1150.10">
    <property type="entry name" value="Aspartate Aminotransferase, domain 1"/>
    <property type="match status" value="1"/>
</dbReference>
<gene>
    <name evidence="6" type="ORF">AMET1_0386</name>
</gene>
<dbReference type="PIRSF" id="PIRSF001434">
    <property type="entry name" value="CGS"/>
    <property type="match status" value="1"/>
</dbReference>
<evidence type="ECO:0000256" key="4">
    <source>
        <dbReference type="ARBA" id="ARBA00022679"/>
    </source>
</evidence>
<evidence type="ECO:0000256" key="3">
    <source>
        <dbReference type="ARBA" id="ARBA00011881"/>
    </source>
</evidence>
<keyword evidence="4" id="KW-0808">Transferase</keyword>
<proteinExistence type="inferred from homology"/>
<dbReference type="CDD" id="cd00614">
    <property type="entry name" value="CGS_like"/>
    <property type="match status" value="1"/>
</dbReference>
<dbReference type="FunFam" id="3.90.1150.10:FF:000033">
    <property type="entry name" value="Cystathionine gamma-synthase"/>
    <property type="match status" value="1"/>
</dbReference>
<dbReference type="Gene3D" id="3.40.640.10">
    <property type="entry name" value="Type I PLP-dependent aspartate aminotransferase-like (Major domain)"/>
    <property type="match status" value="1"/>
</dbReference>
<dbReference type="Pfam" id="PF01053">
    <property type="entry name" value="Cys_Met_Meta_PP"/>
    <property type="match status" value="1"/>
</dbReference>
<dbReference type="EMBL" id="MRZU01000003">
    <property type="protein sequence ID" value="OUJ18736.1"/>
    <property type="molecule type" value="Genomic_DNA"/>
</dbReference>
<protein>
    <submittedName>
        <fullName evidence="6">O-acetylhomoserine sulfhydrylase MET17</fullName>
    </submittedName>
</protein>